<organism evidence="4 5">
    <name type="scientific">Rahnella perminowiae</name>
    <dbReference type="NCBI Taxonomy" id="2816244"/>
    <lineage>
        <taxon>Bacteria</taxon>
        <taxon>Pseudomonadati</taxon>
        <taxon>Pseudomonadota</taxon>
        <taxon>Gammaproteobacteria</taxon>
        <taxon>Enterobacterales</taxon>
        <taxon>Yersiniaceae</taxon>
        <taxon>Rahnella</taxon>
    </lineage>
</organism>
<feature type="domain" description="Phosphotyrosine protein phosphatase I" evidence="3">
    <location>
        <begin position="3"/>
        <end position="141"/>
    </location>
</feature>
<comment type="caution">
    <text evidence="4">The sequence shown here is derived from an EMBL/GenBank/DDBJ whole genome shotgun (WGS) entry which is preliminary data.</text>
</comment>
<dbReference type="InterPro" id="IPR050438">
    <property type="entry name" value="LMW_PTPase"/>
</dbReference>
<dbReference type="PANTHER" id="PTHR11717">
    <property type="entry name" value="LOW MOLECULAR WEIGHT PROTEIN TYROSINE PHOSPHATASE"/>
    <property type="match status" value="1"/>
</dbReference>
<name>A0ABS6L8T3_9GAMM</name>
<evidence type="ECO:0000259" key="3">
    <source>
        <dbReference type="SMART" id="SM00226"/>
    </source>
</evidence>
<dbReference type="RefSeq" id="WP_217139462.1">
    <property type="nucleotide sequence ID" value="NZ_JAFMOU010000072.1"/>
</dbReference>
<dbReference type="CDD" id="cd16343">
    <property type="entry name" value="LMWPTP"/>
    <property type="match status" value="1"/>
</dbReference>
<evidence type="ECO:0000256" key="1">
    <source>
        <dbReference type="ARBA" id="ARBA00013064"/>
    </source>
</evidence>
<reference evidence="4 5" key="1">
    <citation type="submission" date="2021-03" db="EMBL/GenBank/DDBJ databases">
        <title>Five novel Rahnella species.</title>
        <authorList>
            <person name="Brady C."/>
            <person name="Asselin J."/>
            <person name="Beer S."/>
            <person name="Bruberg M.B."/>
            <person name="Crampton B."/>
            <person name="Venter S."/>
            <person name="Arnold D."/>
            <person name="Denman S."/>
        </authorList>
    </citation>
    <scope>NUCLEOTIDE SEQUENCE [LARGE SCALE GENOMIC DNA]</scope>
    <source>
        <strain evidence="4 5">L72c</strain>
    </source>
</reference>
<sequence>MFSSVLVVCTANICRSPVAEVILRNTLPGVKVDSAGIDASTGQSVDPTAADYARSNGLSLEGHKAKKFTATIGHQYDLILVMEPFHLEKISHIAPEVRGKTMYLGHWLGKKEIPDPYGKSKESVEFVYELIKKACQSWVEKIIE</sequence>
<dbReference type="EMBL" id="JAFMOU010000072">
    <property type="protein sequence ID" value="MBU9838120.1"/>
    <property type="molecule type" value="Genomic_DNA"/>
</dbReference>
<evidence type="ECO:0000256" key="2">
    <source>
        <dbReference type="ARBA" id="ARBA00051722"/>
    </source>
</evidence>
<dbReference type="SMART" id="SM00226">
    <property type="entry name" value="LMWPc"/>
    <property type="match status" value="1"/>
</dbReference>
<keyword evidence="5" id="KW-1185">Reference proteome</keyword>
<proteinExistence type="predicted"/>
<protein>
    <recommendedName>
        <fullName evidence="1">protein-tyrosine-phosphatase</fullName>
        <ecNumber evidence="1">3.1.3.48</ecNumber>
    </recommendedName>
</protein>
<dbReference type="PANTHER" id="PTHR11717:SF31">
    <property type="entry name" value="LOW MOLECULAR WEIGHT PROTEIN-TYROSINE-PHOSPHATASE ETP-RELATED"/>
    <property type="match status" value="1"/>
</dbReference>
<dbReference type="Proteomes" id="UP000699865">
    <property type="component" value="Unassembled WGS sequence"/>
</dbReference>
<dbReference type="Pfam" id="PF01451">
    <property type="entry name" value="LMWPc"/>
    <property type="match status" value="1"/>
</dbReference>
<dbReference type="EC" id="3.1.3.48" evidence="1"/>
<gene>
    <name evidence="4" type="ORF">J1786_25365</name>
</gene>
<evidence type="ECO:0000313" key="4">
    <source>
        <dbReference type="EMBL" id="MBU9838120.1"/>
    </source>
</evidence>
<comment type="catalytic activity">
    <reaction evidence="2">
        <text>O-phospho-L-tyrosyl-[protein] + H2O = L-tyrosyl-[protein] + phosphate</text>
        <dbReference type="Rhea" id="RHEA:10684"/>
        <dbReference type="Rhea" id="RHEA-COMP:10136"/>
        <dbReference type="Rhea" id="RHEA-COMP:20101"/>
        <dbReference type="ChEBI" id="CHEBI:15377"/>
        <dbReference type="ChEBI" id="CHEBI:43474"/>
        <dbReference type="ChEBI" id="CHEBI:46858"/>
        <dbReference type="ChEBI" id="CHEBI:61978"/>
        <dbReference type="EC" id="3.1.3.48"/>
    </reaction>
</comment>
<accession>A0ABS6L8T3</accession>
<evidence type="ECO:0000313" key="5">
    <source>
        <dbReference type="Proteomes" id="UP000699865"/>
    </source>
</evidence>
<dbReference type="InterPro" id="IPR023485">
    <property type="entry name" value="Ptyr_pPase"/>
</dbReference>